<dbReference type="Gene3D" id="3.40.630.10">
    <property type="entry name" value="Zn peptidases"/>
    <property type="match status" value="1"/>
</dbReference>
<name>A0A2T3NZ02_9GAMM</name>
<keyword evidence="3 5" id="KW-0378">Hydrolase</keyword>
<dbReference type="AlphaFoldDB" id="A0A2T3NZ02"/>
<evidence type="ECO:0000259" key="7">
    <source>
        <dbReference type="Pfam" id="PF04952"/>
    </source>
</evidence>
<comment type="catalytic activity">
    <reaction evidence="5">
        <text>N-succinyl-L-glutamate + H2O = L-glutamate + succinate</text>
        <dbReference type="Rhea" id="RHEA:15169"/>
        <dbReference type="ChEBI" id="CHEBI:15377"/>
        <dbReference type="ChEBI" id="CHEBI:29985"/>
        <dbReference type="ChEBI" id="CHEBI:30031"/>
        <dbReference type="ChEBI" id="CHEBI:58763"/>
        <dbReference type="EC" id="3.5.1.96"/>
    </reaction>
</comment>
<dbReference type="RefSeq" id="WP_107271712.1">
    <property type="nucleotide sequence ID" value="NZ_PYMA01000002.1"/>
</dbReference>
<dbReference type="Proteomes" id="UP000241771">
    <property type="component" value="Unassembled WGS sequence"/>
</dbReference>
<evidence type="ECO:0000313" key="10">
    <source>
        <dbReference type="Proteomes" id="UP000241771"/>
    </source>
</evidence>
<comment type="cofactor">
    <cofactor evidence="5">
        <name>Zn(2+)</name>
        <dbReference type="ChEBI" id="CHEBI:29105"/>
    </cofactor>
    <text evidence="5">Binds 1 zinc ion per subunit.</text>
</comment>
<evidence type="ECO:0000256" key="6">
    <source>
        <dbReference type="NCBIfam" id="TIGR03242"/>
    </source>
</evidence>
<reference evidence="9 10" key="1">
    <citation type="submission" date="2018-01" db="EMBL/GenBank/DDBJ databases">
        <title>Whole genome sequencing of Histamine producing bacteria.</title>
        <authorList>
            <person name="Butler K."/>
        </authorList>
    </citation>
    <scope>NUCLEOTIDE SEQUENCE [LARGE SCALE GENOMIC DNA]</scope>
    <source>
        <strain evidence="9 10">DSM 100436</strain>
    </source>
</reference>
<evidence type="ECO:0000256" key="2">
    <source>
        <dbReference type="ARBA" id="ARBA00022723"/>
    </source>
</evidence>
<keyword evidence="10" id="KW-1185">Reference proteome</keyword>
<dbReference type="GO" id="GO:0016788">
    <property type="term" value="F:hydrolase activity, acting on ester bonds"/>
    <property type="evidence" value="ECO:0007669"/>
    <property type="project" value="UniProtKB-UniRule"/>
</dbReference>
<protein>
    <recommendedName>
        <fullName evidence="5 6">Succinylglutamate desuccinylase</fullName>
        <ecNumber evidence="5 6">3.5.1.96</ecNumber>
    </recommendedName>
</protein>
<evidence type="ECO:0000259" key="8">
    <source>
        <dbReference type="Pfam" id="PF24827"/>
    </source>
</evidence>
<dbReference type="PANTHER" id="PTHR15162:SF7">
    <property type="entry name" value="SUCCINYLGLUTAMATE DESUCCINYLASE"/>
    <property type="match status" value="1"/>
</dbReference>
<dbReference type="InterPro" id="IPR050178">
    <property type="entry name" value="AspA/AstE_fam"/>
</dbReference>
<dbReference type="NCBIfam" id="NF003706">
    <property type="entry name" value="PRK05324.1"/>
    <property type="match status" value="1"/>
</dbReference>
<dbReference type="CDD" id="cd03855">
    <property type="entry name" value="M14_ASTE"/>
    <property type="match status" value="1"/>
</dbReference>
<comment type="similarity">
    <text evidence="5">Belongs to the AspA/AstE family. Succinylglutamate desuccinylase subfamily.</text>
</comment>
<dbReference type="InterPro" id="IPR007036">
    <property type="entry name" value="Aste_AspA_hybrid_dom"/>
</dbReference>
<comment type="function">
    <text evidence="5">Transforms N(2)-succinylglutamate into succinate and glutamate.</text>
</comment>
<dbReference type="PIRSF" id="PIRSF017020">
    <property type="entry name" value="AstE"/>
    <property type="match status" value="1"/>
</dbReference>
<dbReference type="HAMAP" id="MF_00767">
    <property type="entry name" value="Arg_catab_AstE"/>
    <property type="match status" value="1"/>
</dbReference>
<dbReference type="EC" id="3.5.1.96" evidence="5 6"/>
<accession>A0A2T3NZ02</accession>
<keyword evidence="1 5" id="KW-0056">Arginine metabolism</keyword>
<feature type="domain" description="Succinylglutamate desuccinylase/Aspartoacylase catalytic" evidence="8">
    <location>
        <begin position="56"/>
        <end position="248"/>
    </location>
</feature>
<evidence type="ECO:0000313" key="9">
    <source>
        <dbReference type="EMBL" id="PSW21501.1"/>
    </source>
</evidence>
<evidence type="ECO:0000256" key="1">
    <source>
        <dbReference type="ARBA" id="ARBA00022503"/>
    </source>
</evidence>
<dbReference type="EMBL" id="PYMA01000002">
    <property type="protein sequence ID" value="PSW21501.1"/>
    <property type="molecule type" value="Genomic_DNA"/>
</dbReference>
<evidence type="ECO:0000256" key="4">
    <source>
        <dbReference type="ARBA" id="ARBA00022833"/>
    </source>
</evidence>
<evidence type="ECO:0000256" key="3">
    <source>
        <dbReference type="ARBA" id="ARBA00022801"/>
    </source>
</evidence>
<keyword evidence="2 5" id="KW-0479">Metal-binding</keyword>
<proteinExistence type="inferred from homology"/>
<dbReference type="InterPro" id="IPR055438">
    <property type="entry name" value="AstE_AspA_cat"/>
</dbReference>
<dbReference type="UniPathway" id="UPA00185">
    <property type="reaction ID" value="UER00283"/>
</dbReference>
<evidence type="ECO:0000256" key="5">
    <source>
        <dbReference type="HAMAP-Rule" id="MF_00767"/>
    </source>
</evidence>
<organism evidence="9 10">
    <name type="scientific">Photobacterium sanctipauli</name>
    <dbReference type="NCBI Taxonomy" id="1342794"/>
    <lineage>
        <taxon>Bacteria</taxon>
        <taxon>Pseudomonadati</taxon>
        <taxon>Pseudomonadota</taxon>
        <taxon>Gammaproteobacteria</taxon>
        <taxon>Vibrionales</taxon>
        <taxon>Vibrionaceae</taxon>
        <taxon>Photobacterium</taxon>
    </lineage>
</organism>
<dbReference type="GO" id="GO:0009017">
    <property type="term" value="F:succinylglutamate desuccinylase activity"/>
    <property type="evidence" value="ECO:0007669"/>
    <property type="project" value="UniProtKB-UniRule"/>
</dbReference>
<comment type="caution">
    <text evidence="9">The sequence shown here is derived from an EMBL/GenBank/DDBJ whole genome shotgun (WGS) entry which is preliminary data.</text>
</comment>
<dbReference type="Pfam" id="PF04952">
    <property type="entry name" value="AstE_AspA_hybrid"/>
    <property type="match status" value="1"/>
</dbReference>
<gene>
    <name evidence="5 9" type="primary">astE</name>
    <name evidence="9" type="ORF">C9I98_06145</name>
</gene>
<dbReference type="Pfam" id="PF24827">
    <property type="entry name" value="AstE_AspA_cat"/>
    <property type="match status" value="1"/>
</dbReference>
<feature type="active site" evidence="5">
    <location>
        <position position="223"/>
    </location>
</feature>
<dbReference type="PANTHER" id="PTHR15162">
    <property type="entry name" value="ASPARTOACYLASE"/>
    <property type="match status" value="1"/>
</dbReference>
<keyword evidence="4 5" id="KW-0862">Zinc</keyword>
<dbReference type="InterPro" id="IPR016681">
    <property type="entry name" value="SuccinylGlu_desuccinylase"/>
</dbReference>
<feature type="binding site" evidence="5">
    <location>
        <position position="68"/>
    </location>
    <ligand>
        <name>Zn(2+)</name>
        <dbReference type="ChEBI" id="CHEBI:29105"/>
    </ligand>
</feature>
<feature type="binding site" evidence="5">
    <location>
        <position position="159"/>
    </location>
    <ligand>
        <name>Zn(2+)</name>
        <dbReference type="ChEBI" id="CHEBI:29105"/>
    </ligand>
</feature>
<dbReference type="GO" id="GO:0008270">
    <property type="term" value="F:zinc ion binding"/>
    <property type="evidence" value="ECO:0007669"/>
    <property type="project" value="UniProtKB-UniRule"/>
</dbReference>
<dbReference type="NCBIfam" id="TIGR03242">
    <property type="entry name" value="arg_catab_astE"/>
    <property type="match status" value="1"/>
</dbReference>
<dbReference type="SUPFAM" id="SSF53187">
    <property type="entry name" value="Zn-dependent exopeptidases"/>
    <property type="match status" value="1"/>
</dbReference>
<comment type="pathway">
    <text evidence="5">Amino-acid degradation; L-arginine degradation via AST pathway; L-glutamate and succinate from L-arginine: step 5/5.</text>
</comment>
<sequence>MTMLQQVKEGNFLGATLNLDIAFERGQWKTATGATCELLSRGVLQITPSAPTGEEKSLVLSSGVHGDETSPIELIQRLAEQIICGQLAPSHRLLLIIAHPDAINNHTRFIEENMNRLFKGRNQARNIDCVIANQLQDAVSHFYSGGSASSHQRWHLDLHCAIRGSAHYTFAVSPHSDNPTRDEVLFAFLQQAKIEAAMLSNTPSSTFSWYSAENFSAQALTLELGRVAKFGENDLDKLAPFYQALLRLVSQPHIASQWQDGEMVIYKVTRTLIKHSDDFRFNFPNDQANFTFFAQGQFLAADQETEYFALDGGESVVFPNANVAIGQRACLLVKETEVSLGEQLKVKD</sequence>
<dbReference type="GO" id="GO:0019545">
    <property type="term" value="P:L-arginine catabolic process to succinate"/>
    <property type="evidence" value="ECO:0007669"/>
    <property type="project" value="UniProtKB-UniRule"/>
</dbReference>
<feature type="binding site" evidence="5">
    <location>
        <position position="65"/>
    </location>
    <ligand>
        <name>Zn(2+)</name>
        <dbReference type="ChEBI" id="CHEBI:29105"/>
    </ligand>
</feature>
<dbReference type="GO" id="GO:0019544">
    <property type="term" value="P:L-arginine catabolic process to L-glutamate"/>
    <property type="evidence" value="ECO:0007669"/>
    <property type="project" value="UniProtKB-UniRule"/>
</dbReference>
<feature type="domain" description="AstE/AspA barrel-sandwich hybrid" evidence="7">
    <location>
        <begin position="262"/>
        <end position="335"/>
    </location>
</feature>